<comment type="cofactor">
    <cofactor evidence="1">
        <name>pyridoxal 5'-phosphate</name>
        <dbReference type="ChEBI" id="CHEBI:597326"/>
    </cofactor>
</comment>
<evidence type="ECO:0000313" key="7">
    <source>
        <dbReference type="EMBL" id="CAI8021948.1"/>
    </source>
</evidence>
<evidence type="ECO:0000313" key="8">
    <source>
        <dbReference type="Proteomes" id="UP001174909"/>
    </source>
</evidence>
<organism evidence="7 8">
    <name type="scientific">Geodia barretti</name>
    <name type="common">Barrett's horny sponge</name>
    <dbReference type="NCBI Taxonomy" id="519541"/>
    <lineage>
        <taxon>Eukaryota</taxon>
        <taxon>Metazoa</taxon>
        <taxon>Porifera</taxon>
        <taxon>Demospongiae</taxon>
        <taxon>Heteroscleromorpha</taxon>
        <taxon>Tetractinellida</taxon>
        <taxon>Astrophorina</taxon>
        <taxon>Geodiidae</taxon>
        <taxon>Geodia</taxon>
    </lineage>
</organism>
<evidence type="ECO:0000256" key="5">
    <source>
        <dbReference type="ARBA" id="ARBA00042605"/>
    </source>
</evidence>
<dbReference type="GO" id="GO:0009097">
    <property type="term" value="P:isoleucine biosynthetic process"/>
    <property type="evidence" value="ECO:0007669"/>
    <property type="project" value="TreeGrafter"/>
</dbReference>
<dbReference type="Proteomes" id="UP001174909">
    <property type="component" value="Unassembled WGS sequence"/>
</dbReference>
<dbReference type="InterPro" id="IPR044561">
    <property type="entry name" value="ACT_ThrD-II-like"/>
</dbReference>
<dbReference type="Pfam" id="PF00291">
    <property type="entry name" value="PALP"/>
    <property type="match status" value="1"/>
</dbReference>
<dbReference type="Gene3D" id="3.40.50.1100">
    <property type="match status" value="1"/>
</dbReference>
<feature type="domain" description="Tryptophan synthase beta chain-like PALP" evidence="6">
    <location>
        <begin position="5"/>
        <end position="134"/>
    </location>
</feature>
<dbReference type="GO" id="GO:0003941">
    <property type="term" value="F:L-serine ammonia-lyase activity"/>
    <property type="evidence" value="ECO:0007669"/>
    <property type="project" value="TreeGrafter"/>
</dbReference>
<dbReference type="GO" id="GO:0006567">
    <property type="term" value="P:L-threonine catabolic process"/>
    <property type="evidence" value="ECO:0007669"/>
    <property type="project" value="TreeGrafter"/>
</dbReference>
<proteinExistence type="predicted"/>
<dbReference type="PANTHER" id="PTHR48078:SF19">
    <property type="entry name" value="ACT DOMAIN-CONTAINING PROTEIN"/>
    <property type="match status" value="1"/>
</dbReference>
<evidence type="ECO:0000259" key="6">
    <source>
        <dbReference type="Pfam" id="PF00291"/>
    </source>
</evidence>
<dbReference type="SUPFAM" id="SSF53686">
    <property type="entry name" value="Tryptophan synthase beta subunit-like PLP-dependent enzymes"/>
    <property type="match status" value="1"/>
</dbReference>
<dbReference type="AlphaFoldDB" id="A0AA35S3H9"/>
<keyword evidence="2" id="KW-0663">Pyridoxal phosphate</keyword>
<evidence type="ECO:0000256" key="1">
    <source>
        <dbReference type="ARBA" id="ARBA00001933"/>
    </source>
</evidence>
<accession>A0AA35S3H9</accession>
<evidence type="ECO:0000256" key="2">
    <source>
        <dbReference type="ARBA" id="ARBA00022898"/>
    </source>
</evidence>
<gene>
    <name evidence="7" type="ORF">GBAR_LOCUS12934</name>
</gene>
<keyword evidence="8" id="KW-1185">Reference proteome</keyword>
<dbReference type="CDD" id="cd04886">
    <property type="entry name" value="ACT_ThrD-II-like"/>
    <property type="match status" value="1"/>
</dbReference>
<dbReference type="GO" id="GO:0006565">
    <property type="term" value="P:L-serine catabolic process"/>
    <property type="evidence" value="ECO:0007669"/>
    <property type="project" value="TreeGrafter"/>
</dbReference>
<comment type="caution">
    <text evidence="7">The sequence shown here is derived from an EMBL/GenBank/DDBJ whole genome shotgun (WGS) entry which is preliminary data.</text>
</comment>
<dbReference type="InterPro" id="IPR001926">
    <property type="entry name" value="TrpB-like_PALP"/>
</dbReference>
<protein>
    <recommendedName>
        <fullName evidence="4">L-serine deaminase</fullName>
    </recommendedName>
    <alternativeName>
        <fullName evidence="5">L-threonine dehydratase</fullName>
    </alternativeName>
</protein>
<evidence type="ECO:0000256" key="3">
    <source>
        <dbReference type="ARBA" id="ARBA00023239"/>
    </source>
</evidence>
<dbReference type="EMBL" id="CASHTH010001924">
    <property type="protein sequence ID" value="CAI8021948.1"/>
    <property type="molecule type" value="Genomic_DNA"/>
</dbReference>
<name>A0AA35S3H9_GEOBA</name>
<reference evidence="7" key="1">
    <citation type="submission" date="2023-03" db="EMBL/GenBank/DDBJ databases">
        <authorList>
            <person name="Steffen K."/>
            <person name="Cardenas P."/>
        </authorList>
    </citation>
    <scope>NUCLEOTIDE SEQUENCE</scope>
</reference>
<sequence length="243" mass="25902">MPWSSLSGGGLLAGMAVALKHYIPHVEVIGVESEQCASFSAAMKAGRPVYTKALPTLADGLAVPEVGTNAFYCAQPCVDRVVVVSEKDIALAILRLVEVEKSVVEGAGATGLAACLSGQLDHLQGKNVVVMLCGGNIDTTTLGRCLERGLAADGRMATFKVVLEDRPGSIAGLTRLLSELKCSVKDITHERTWLQASIHHVEIECVVETVSKEHRRSLKTALLDKYEGGLVEWGAQKLDHTSQ</sequence>
<dbReference type="InterPro" id="IPR036052">
    <property type="entry name" value="TrpB-like_PALP_sf"/>
</dbReference>
<dbReference type="InterPro" id="IPR050147">
    <property type="entry name" value="Ser/Thr_Dehydratase"/>
</dbReference>
<dbReference type="GO" id="GO:0004794">
    <property type="term" value="F:threonine deaminase activity"/>
    <property type="evidence" value="ECO:0007669"/>
    <property type="project" value="TreeGrafter"/>
</dbReference>
<keyword evidence="3" id="KW-0456">Lyase</keyword>
<dbReference type="PANTHER" id="PTHR48078">
    <property type="entry name" value="THREONINE DEHYDRATASE, MITOCHONDRIAL-RELATED"/>
    <property type="match status" value="1"/>
</dbReference>
<evidence type="ECO:0000256" key="4">
    <source>
        <dbReference type="ARBA" id="ARBA00041766"/>
    </source>
</evidence>